<dbReference type="GeneID" id="61383110"/>
<dbReference type="RefSeq" id="WP_225823471.1">
    <property type="nucleotide sequence ID" value="NZ_CBCSIS010000007.1"/>
</dbReference>
<dbReference type="SUPFAM" id="SSF101498">
    <property type="entry name" value="Anti-sigma factor FlgM"/>
    <property type="match status" value="1"/>
</dbReference>
<protein>
    <recommendedName>
        <fullName evidence="2">Negative regulator of flagellin synthesis</fullName>
    </recommendedName>
    <alternativeName>
        <fullName evidence="8">Anti-sigma-28 factor</fullName>
    </alternativeName>
</protein>
<name>A0AAW8HRV9_PLUGE</name>
<evidence type="ECO:0000313" key="10">
    <source>
        <dbReference type="EMBL" id="MDQ2309763.1"/>
    </source>
</evidence>
<evidence type="ECO:0000256" key="7">
    <source>
        <dbReference type="ARBA" id="ARBA00024739"/>
    </source>
</evidence>
<comment type="caution">
    <text evidence="10">The sequence shown here is derived from an EMBL/GenBank/DDBJ whole genome shotgun (WGS) entry which is preliminary data.</text>
</comment>
<dbReference type="AlphaFoldDB" id="A0AAW8HRV9"/>
<organism evidence="10 11">
    <name type="scientific">Pluralibacter gergoviae</name>
    <name type="common">Enterobacter gergoviae</name>
    <dbReference type="NCBI Taxonomy" id="61647"/>
    <lineage>
        <taxon>Bacteria</taxon>
        <taxon>Pseudomonadati</taxon>
        <taxon>Pseudomonadota</taxon>
        <taxon>Gammaproteobacteria</taxon>
        <taxon>Enterobacterales</taxon>
        <taxon>Enterobacteriaceae</taxon>
        <taxon>Pluralibacter</taxon>
    </lineage>
</organism>
<keyword evidence="5" id="KW-0805">Transcription regulation</keyword>
<keyword evidence="10" id="KW-0969">Cilium</keyword>
<keyword evidence="4" id="KW-1005">Bacterial flagellum biogenesis</keyword>
<evidence type="ECO:0000256" key="2">
    <source>
        <dbReference type="ARBA" id="ARBA00017823"/>
    </source>
</evidence>
<keyword evidence="3" id="KW-0678">Repressor</keyword>
<evidence type="ECO:0000256" key="8">
    <source>
        <dbReference type="ARBA" id="ARBA00030117"/>
    </source>
</evidence>
<dbReference type="GO" id="GO:0044781">
    <property type="term" value="P:bacterial-type flagellum organization"/>
    <property type="evidence" value="ECO:0007669"/>
    <property type="project" value="UniProtKB-KW"/>
</dbReference>
<evidence type="ECO:0000256" key="1">
    <source>
        <dbReference type="ARBA" id="ARBA00005322"/>
    </source>
</evidence>
<evidence type="ECO:0000259" key="9">
    <source>
        <dbReference type="Pfam" id="PF04316"/>
    </source>
</evidence>
<dbReference type="InterPro" id="IPR035890">
    <property type="entry name" value="Anti-sigma-28_factor_FlgM_sf"/>
</dbReference>
<keyword evidence="6" id="KW-0804">Transcription</keyword>
<evidence type="ECO:0000256" key="6">
    <source>
        <dbReference type="ARBA" id="ARBA00023163"/>
    </source>
</evidence>
<evidence type="ECO:0000256" key="3">
    <source>
        <dbReference type="ARBA" id="ARBA00022491"/>
    </source>
</evidence>
<dbReference type="Proteomes" id="UP001236270">
    <property type="component" value="Unassembled WGS sequence"/>
</dbReference>
<sequence>MRITMSIDRAQSPLPVSAMTVRRDFNTPAKSGNAKAAVATNSKESGTRVKFSQIAQQIQADSAQDIDYQRIDKIRSAIESNEYTIDPDLIAQNLVNDIFQLS</sequence>
<keyword evidence="10" id="KW-0966">Cell projection</keyword>
<comment type="similarity">
    <text evidence="1">Belongs to the FlgM family.</text>
</comment>
<dbReference type="EMBL" id="JAVDNV010000007">
    <property type="protein sequence ID" value="MDQ2309763.1"/>
    <property type="molecule type" value="Genomic_DNA"/>
</dbReference>
<dbReference type="Pfam" id="PF04316">
    <property type="entry name" value="FlgM"/>
    <property type="match status" value="1"/>
</dbReference>
<dbReference type="InterPro" id="IPR031316">
    <property type="entry name" value="FlgM_C"/>
</dbReference>
<dbReference type="InterPro" id="IPR007412">
    <property type="entry name" value="FlgM"/>
</dbReference>
<dbReference type="NCBIfam" id="TIGR03824">
    <property type="entry name" value="FlgM_jcvi"/>
    <property type="match status" value="1"/>
</dbReference>
<evidence type="ECO:0000256" key="5">
    <source>
        <dbReference type="ARBA" id="ARBA00023015"/>
    </source>
</evidence>
<comment type="function">
    <text evidence="7">Responsible for the coupling of flagellin expression to flagellar assembly by preventing expression of the flagellin genes when a component of the middle class of proteins is defective. It negatively regulates flagellar genes by inhibiting the activity of FliA by directly binding to FliA.</text>
</comment>
<gene>
    <name evidence="10" type="primary">flgM</name>
    <name evidence="10" type="ORF">RBJ30_11740</name>
</gene>
<reference evidence="10" key="1">
    <citation type="submission" date="2023-08" db="EMBL/GenBank/DDBJ databases">
        <title>WGS of pathogenic bacterial species, Los Angeles County Public Health Laboratories.</title>
        <authorList>
            <person name="Garrigues J.M."/>
            <person name="Green N.M."/>
        </authorList>
    </citation>
    <scope>NUCLEOTIDE SEQUENCE</scope>
    <source>
        <strain evidence="10">LACPHL-BACT-2023-00068</strain>
    </source>
</reference>
<dbReference type="GO" id="GO:0045892">
    <property type="term" value="P:negative regulation of DNA-templated transcription"/>
    <property type="evidence" value="ECO:0007669"/>
    <property type="project" value="InterPro"/>
</dbReference>
<feature type="domain" description="Anti-sigma-28 factor FlgM C-terminal" evidence="9">
    <location>
        <begin position="48"/>
        <end position="96"/>
    </location>
</feature>
<evidence type="ECO:0000256" key="4">
    <source>
        <dbReference type="ARBA" id="ARBA00022795"/>
    </source>
</evidence>
<keyword evidence="10" id="KW-0282">Flagellum</keyword>
<accession>A0AAW8HRV9</accession>
<evidence type="ECO:0000313" key="11">
    <source>
        <dbReference type="Proteomes" id="UP001236270"/>
    </source>
</evidence>
<proteinExistence type="inferred from homology"/>